<name>A0A166QDK1_9AGAM</name>
<keyword evidence="3" id="KW-1185">Reference proteome</keyword>
<sequence length="215" mass="23446">MCEAEAVYDMDLGDELLSNELSVVMATAMACGASSSDVIESKRTLNSPDGEITVTCTQVTFTFYSPYDKSPYRTPKGATITSTTCCLLRGDWPYPPRAPPNSRPSSPISIPTTRSSSPNDATLYDMIPEAAQLDKETASTHTRRVRHVLRTNVPAADRWYSITRGRRVGVVQGAHLATGFTHRVSGSQLVQYPTKELAEAAFDVALQTNLVEVLN</sequence>
<dbReference type="AlphaFoldDB" id="A0A166QDK1"/>
<dbReference type="Proteomes" id="UP000076532">
    <property type="component" value="Unassembled WGS sequence"/>
</dbReference>
<feature type="region of interest" description="Disordered" evidence="1">
    <location>
        <begin position="96"/>
        <end position="120"/>
    </location>
</feature>
<evidence type="ECO:0000313" key="3">
    <source>
        <dbReference type="Proteomes" id="UP000076532"/>
    </source>
</evidence>
<accession>A0A166QDK1</accession>
<dbReference type="OrthoDB" id="3270804at2759"/>
<proteinExistence type="predicted"/>
<reference evidence="2 3" key="1">
    <citation type="journal article" date="2016" name="Mol. Biol. Evol.">
        <title>Comparative Genomics of Early-Diverging Mushroom-Forming Fungi Provides Insights into the Origins of Lignocellulose Decay Capabilities.</title>
        <authorList>
            <person name="Nagy L.G."/>
            <person name="Riley R."/>
            <person name="Tritt A."/>
            <person name="Adam C."/>
            <person name="Daum C."/>
            <person name="Floudas D."/>
            <person name="Sun H."/>
            <person name="Yadav J.S."/>
            <person name="Pangilinan J."/>
            <person name="Larsson K.H."/>
            <person name="Matsuura K."/>
            <person name="Barry K."/>
            <person name="Labutti K."/>
            <person name="Kuo R."/>
            <person name="Ohm R.A."/>
            <person name="Bhattacharya S.S."/>
            <person name="Shirouzu T."/>
            <person name="Yoshinaga Y."/>
            <person name="Martin F.M."/>
            <person name="Grigoriev I.V."/>
            <person name="Hibbett D.S."/>
        </authorList>
    </citation>
    <scope>NUCLEOTIDE SEQUENCE [LARGE SCALE GENOMIC DNA]</scope>
    <source>
        <strain evidence="2 3">CBS 109695</strain>
    </source>
</reference>
<evidence type="ECO:0000313" key="2">
    <source>
        <dbReference type="EMBL" id="KZP27028.1"/>
    </source>
</evidence>
<feature type="compositionally biased region" description="Low complexity" evidence="1">
    <location>
        <begin position="103"/>
        <end position="119"/>
    </location>
</feature>
<protein>
    <submittedName>
        <fullName evidence="2">Uncharacterized protein</fullName>
    </submittedName>
</protein>
<organism evidence="2 3">
    <name type="scientific">Athelia psychrophila</name>
    <dbReference type="NCBI Taxonomy" id="1759441"/>
    <lineage>
        <taxon>Eukaryota</taxon>
        <taxon>Fungi</taxon>
        <taxon>Dikarya</taxon>
        <taxon>Basidiomycota</taxon>
        <taxon>Agaricomycotina</taxon>
        <taxon>Agaricomycetes</taxon>
        <taxon>Agaricomycetidae</taxon>
        <taxon>Atheliales</taxon>
        <taxon>Atheliaceae</taxon>
        <taxon>Athelia</taxon>
    </lineage>
</organism>
<dbReference type="EMBL" id="KV417511">
    <property type="protein sequence ID" value="KZP27028.1"/>
    <property type="molecule type" value="Genomic_DNA"/>
</dbReference>
<evidence type="ECO:0000256" key="1">
    <source>
        <dbReference type="SAM" id="MobiDB-lite"/>
    </source>
</evidence>
<gene>
    <name evidence="2" type="ORF">FIBSPDRAFT_886917</name>
</gene>